<dbReference type="Gene3D" id="3.30.1490.20">
    <property type="entry name" value="ATP-grasp fold, A domain"/>
    <property type="match status" value="1"/>
</dbReference>
<evidence type="ECO:0000256" key="15">
    <source>
        <dbReference type="ARBA" id="ARBA00023211"/>
    </source>
</evidence>
<dbReference type="Gene3D" id="3.90.650.10">
    <property type="entry name" value="PurM-like C-terminal domain"/>
    <property type="match status" value="1"/>
</dbReference>
<dbReference type="Gene3D" id="3.40.50.20">
    <property type="match status" value="1"/>
</dbReference>
<dbReference type="InterPro" id="IPR011054">
    <property type="entry name" value="Rudment_hybrid_motif"/>
</dbReference>
<dbReference type="GO" id="GO:0046084">
    <property type="term" value="P:adenine biosynthetic process"/>
    <property type="evidence" value="ECO:0007669"/>
    <property type="project" value="TreeGrafter"/>
</dbReference>
<evidence type="ECO:0000256" key="10">
    <source>
        <dbReference type="ARBA" id="ARBA00022598"/>
    </source>
</evidence>
<dbReference type="NCBIfam" id="TIGR00877">
    <property type="entry name" value="purD"/>
    <property type="match status" value="1"/>
</dbReference>
<dbReference type="EMBL" id="JARJLG010000079">
    <property type="protein sequence ID" value="KAJ7751247.1"/>
    <property type="molecule type" value="Genomic_DNA"/>
</dbReference>
<dbReference type="Gene3D" id="3.30.1330.10">
    <property type="entry name" value="PurM-like, N-terminal domain"/>
    <property type="match status" value="1"/>
</dbReference>
<dbReference type="AlphaFoldDB" id="A0AAD7IWK3"/>
<dbReference type="InterPro" id="IPR020559">
    <property type="entry name" value="PRibGlycinamide_synth_CS"/>
</dbReference>
<dbReference type="FunFam" id="3.30.1330.10:FF:000001">
    <property type="entry name" value="Phosphoribosylformylglycinamidine cyclo-ligase"/>
    <property type="match status" value="1"/>
</dbReference>
<keyword evidence="15" id="KW-0464">Manganese</keyword>
<dbReference type="EC" id="6.3.3.1" evidence="6"/>
<dbReference type="GO" id="GO:0005524">
    <property type="term" value="F:ATP binding"/>
    <property type="evidence" value="ECO:0007669"/>
    <property type="project" value="UniProtKB-UniRule"/>
</dbReference>
<dbReference type="SMART" id="SM01209">
    <property type="entry name" value="GARS_A"/>
    <property type="match status" value="1"/>
</dbReference>
<dbReference type="InterPro" id="IPR020562">
    <property type="entry name" value="PRibGlycinamide_synth_N"/>
</dbReference>
<evidence type="ECO:0000256" key="4">
    <source>
        <dbReference type="ARBA" id="ARBA00007423"/>
    </source>
</evidence>
<dbReference type="InterPro" id="IPR016185">
    <property type="entry name" value="PreATP-grasp_dom_sf"/>
</dbReference>
<evidence type="ECO:0000256" key="16">
    <source>
        <dbReference type="ARBA" id="ARBA00023268"/>
    </source>
</evidence>
<dbReference type="NCBIfam" id="TIGR00878">
    <property type="entry name" value="purM"/>
    <property type="match status" value="1"/>
</dbReference>
<dbReference type="GO" id="GO:0004637">
    <property type="term" value="F:phosphoribosylamine-glycine ligase activity"/>
    <property type="evidence" value="ECO:0007669"/>
    <property type="project" value="UniProtKB-EC"/>
</dbReference>
<comment type="caution">
    <text evidence="26">The sequence shown here is derived from an EMBL/GenBank/DDBJ whole genome shotgun (WGS) entry which is preliminary data.</text>
</comment>
<evidence type="ECO:0000256" key="11">
    <source>
        <dbReference type="ARBA" id="ARBA00022723"/>
    </source>
</evidence>
<evidence type="ECO:0000256" key="6">
    <source>
        <dbReference type="ARBA" id="ARBA00013047"/>
    </source>
</evidence>
<evidence type="ECO:0000256" key="7">
    <source>
        <dbReference type="ARBA" id="ARBA00013255"/>
    </source>
</evidence>
<dbReference type="InterPro" id="IPR036676">
    <property type="entry name" value="PurM-like_C_sf"/>
</dbReference>
<dbReference type="Proteomes" id="UP001215280">
    <property type="component" value="Unassembled WGS sequence"/>
</dbReference>
<accession>A0AAD7IWK3</accession>
<dbReference type="FunFam" id="3.30.1490.20:FF:000006">
    <property type="entry name" value="phosphoribosylamine--glycine ligase, chloroplastic-like"/>
    <property type="match status" value="1"/>
</dbReference>
<organism evidence="26 27">
    <name type="scientific">Mycena maculata</name>
    <dbReference type="NCBI Taxonomy" id="230809"/>
    <lineage>
        <taxon>Eukaryota</taxon>
        <taxon>Fungi</taxon>
        <taxon>Dikarya</taxon>
        <taxon>Basidiomycota</taxon>
        <taxon>Agaricomycotina</taxon>
        <taxon>Agaricomycetes</taxon>
        <taxon>Agaricomycetidae</taxon>
        <taxon>Agaricales</taxon>
        <taxon>Marasmiineae</taxon>
        <taxon>Mycenaceae</taxon>
        <taxon>Mycena</taxon>
    </lineage>
</organism>
<dbReference type="InterPro" id="IPR010918">
    <property type="entry name" value="PurM-like_C_dom"/>
</dbReference>
<dbReference type="InterPro" id="IPR016188">
    <property type="entry name" value="PurM-like_N"/>
</dbReference>
<reference evidence="26" key="1">
    <citation type="submission" date="2023-03" db="EMBL/GenBank/DDBJ databases">
        <title>Massive genome expansion in bonnet fungi (Mycena s.s.) driven by repeated elements and novel gene families across ecological guilds.</title>
        <authorList>
            <consortium name="Lawrence Berkeley National Laboratory"/>
            <person name="Harder C.B."/>
            <person name="Miyauchi S."/>
            <person name="Viragh M."/>
            <person name="Kuo A."/>
            <person name="Thoen E."/>
            <person name="Andreopoulos B."/>
            <person name="Lu D."/>
            <person name="Skrede I."/>
            <person name="Drula E."/>
            <person name="Henrissat B."/>
            <person name="Morin E."/>
            <person name="Kohler A."/>
            <person name="Barry K."/>
            <person name="LaButti K."/>
            <person name="Morin E."/>
            <person name="Salamov A."/>
            <person name="Lipzen A."/>
            <person name="Mereny Z."/>
            <person name="Hegedus B."/>
            <person name="Baldrian P."/>
            <person name="Stursova M."/>
            <person name="Weitz H."/>
            <person name="Taylor A."/>
            <person name="Grigoriev I.V."/>
            <person name="Nagy L.G."/>
            <person name="Martin F."/>
            <person name="Kauserud H."/>
        </authorList>
    </citation>
    <scope>NUCLEOTIDE SEQUENCE</scope>
    <source>
        <strain evidence="26">CBHHK188m</strain>
    </source>
</reference>
<evidence type="ECO:0000256" key="5">
    <source>
        <dbReference type="ARBA" id="ARBA00010280"/>
    </source>
</evidence>
<dbReference type="InterPro" id="IPR020561">
    <property type="entry name" value="PRibGlycinamid_synth_ATP-grasp"/>
</dbReference>
<dbReference type="Gene3D" id="3.90.600.10">
    <property type="entry name" value="Phosphoribosylglycinamide synthetase, C-terminal domain"/>
    <property type="match status" value="1"/>
</dbReference>
<dbReference type="Pfam" id="PF01071">
    <property type="entry name" value="GARS_A"/>
    <property type="match status" value="1"/>
</dbReference>
<dbReference type="InterPro" id="IPR013815">
    <property type="entry name" value="ATP_grasp_subdomain_1"/>
</dbReference>
<gene>
    <name evidence="26" type="ORF">DFH07DRAFT_1032772</name>
</gene>
<comment type="similarity">
    <text evidence="4">In the N-terminal section; belongs to the GARS family.</text>
</comment>
<evidence type="ECO:0000256" key="3">
    <source>
        <dbReference type="ARBA" id="ARBA00005174"/>
    </source>
</evidence>
<feature type="domain" description="ATP-grasp" evidence="25">
    <location>
        <begin position="111"/>
        <end position="321"/>
    </location>
</feature>
<dbReference type="Pfam" id="PF00586">
    <property type="entry name" value="AIRS"/>
    <property type="match status" value="1"/>
</dbReference>
<evidence type="ECO:0000256" key="21">
    <source>
        <dbReference type="ARBA" id="ARBA00033093"/>
    </source>
</evidence>
<dbReference type="InterPro" id="IPR011761">
    <property type="entry name" value="ATP-grasp"/>
</dbReference>
<keyword evidence="10" id="KW-0436">Ligase</keyword>
<evidence type="ECO:0000256" key="2">
    <source>
        <dbReference type="ARBA" id="ARBA00004686"/>
    </source>
</evidence>
<keyword evidence="14 24" id="KW-0067">ATP-binding</keyword>
<evidence type="ECO:0000313" key="27">
    <source>
        <dbReference type="Proteomes" id="UP001215280"/>
    </source>
</evidence>
<dbReference type="PROSITE" id="PS00184">
    <property type="entry name" value="GARS"/>
    <property type="match status" value="1"/>
</dbReference>
<evidence type="ECO:0000256" key="19">
    <source>
        <dbReference type="ARBA" id="ARBA00031908"/>
    </source>
</evidence>
<dbReference type="InterPro" id="IPR037123">
    <property type="entry name" value="PRibGlycinamide_synth_C_sf"/>
</dbReference>
<evidence type="ECO:0000256" key="12">
    <source>
        <dbReference type="ARBA" id="ARBA00022741"/>
    </source>
</evidence>
<dbReference type="SUPFAM" id="SSF52440">
    <property type="entry name" value="PreATP-grasp domain"/>
    <property type="match status" value="1"/>
</dbReference>
<evidence type="ECO:0000313" key="26">
    <source>
        <dbReference type="EMBL" id="KAJ7751247.1"/>
    </source>
</evidence>
<dbReference type="FunFam" id="3.90.650.10:FF:000011">
    <property type="entry name" value="Phosphoribosylformylglycinamidine cyclo-ligase"/>
    <property type="match status" value="1"/>
</dbReference>
<dbReference type="HAMAP" id="MF_00741">
    <property type="entry name" value="AIRS"/>
    <property type="match status" value="1"/>
</dbReference>
<keyword evidence="12 24" id="KW-0547">Nucleotide-binding</keyword>
<keyword evidence="13" id="KW-0658">Purine biosynthesis</keyword>
<proteinExistence type="inferred from homology"/>
<keyword evidence="16" id="KW-0511">Multifunctional enzyme</keyword>
<dbReference type="InterPro" id="IPR020560">
    <property type="entry name" value="PRibGlycinamide_synth_C-dom"/>
</dbReference>
<dbReference type="HAMAP" id="MF_00138">
    <property type="entry name" value="GARS"/>
    <property type="match status" value="1"/>
</dbReference>
<dbReference type="GO" id="GO:0005829">
    <property type="term" value="C:cytosol"/>
    <property type="evidence" value="ECO:0007669"/>
    <property type="project" value="TreeGrafter"/>
</dbReference>
<keyword evidence="9" id="KW-0963">Cytoplasm</keyword>
<evidence type="ECO:0000256" key="18">
    <source>
        <dbReference type="ARBA" id="ARBA00029444"/>
    </source>
</evidence>
<evidence type="ECO:0000256" key="13">
    <source>
        <dbReference type="ARBA" id="ARBA00022755"/>
    </source>
</evidence>
<evidence type="ECO:0000256" key="22">
    <source>
        <dbReference type="ARBA" id="ARBA00047843"/>
    </source>
</evidence>
<comment type="subcellular location">
    <subcellularLocation>
        <location evidence="1">Cytoplasm</location>
    </subcellularLocation>
</comment>
<dbReference type="InterPro" id="IPR004733">
    <property type="entry name" value="PurM_cligase"/>
</dbReference>
<comment type="similarity">
    <text evidence="18">In the C-terminal section; belongs to the AIR synthase family.</text>
</comment>
<dbReference type="SUPFAM" id="SSF55326">
    <property type="entry name" value="PurM N-terminal domain-like"/>
    <property type="match status" value="1"/>
</dbReference>
<comment type="pathway">
    <text evidence="3">Purine metabolism; IMP biosynthesis via de novo pathway; N(1)-(5-phospho-D-ribosyl)glycinamide from 5-phospho-alpha-D-ribose 1-diphosphate: step 2/2.</text>
</comment>
<dbReference type="CDD" id="cd02196">
    <property type="entry name" value="PurM"/>
    <property type="match status" value="1"/>
</dbReference>
<evidence type="ECO:0000256" key="20">
    <source>
        <dbReference type="ARBA" id="ARBA00032931"/>
    </source>
</evidence>
<comment type="catalytic activity">
    <reaction evidence="22">
        <text>5-phospho-beta-D-ribosylamine + glycine + ATP = N(1)-(5-phospho-beta-D-ribosyl)glycinamide + ADP + phosphate + H(+)</text>
        <dbReference type="Rhea" id="RHEA:17453"/>
        <dbReference type="ChEBI" id="CHEBI:15378"/>
        <dbReference type="ChEBI" id="CHEBI:30616"/>
        <dbReference type="ChEBI" id="CHEBI:43474"/>
        <dbReference type="ChEBI" id="CHEBI:57305"/>
        <dbReference type="ChEBI" id="CHEBI:58681"/>
        <dbReference type="ChEBI" id="CHEBI:143788"/>
        <dbReference type="ChEBI" id="CHEBI:456216"/>
        <dbReference type="EC" id="6.3.4.13"/>
    </reaction>
</comment>
<comment type="catalytic activity">
    <reaction evidence="23">
        <text>2-formamido-N(1)-(5-O-phospho-beta-D-ribosyl)acetamidine + ATP = 5-amino-1-(5-phospho-beta-D-ribosyl)imidazole + ADP + phosphate + H(+)</text>
        <dbReference type="Rhea" id="RHEA:23032"/>
        <dbReference type="ChEBI" id="CHEBI:15378"/>
        <dbReference type="ChEBI" id="CHEBI:30616"/>
        <dbReference type="ChEBI" id="CHEBI:43474"/>
        <dbReference type="ChEBI" id="CHEBI:137981"/>
        <dbReference type="ChEBI" id="CHEBI:147287"/>
        <dbReference type="ChEBI" id="CHEBI:456216"/>
        <dbReference type="EC" id="6.3.3.1"/>
    </reaction>
</comment>
<dbReference type="PANTHER" id="PTHR10520:SF12">
    <property type="entry name" value="TRIFUNCTIONAL PURINE BIOSYNTHETIC PROTEIN ADENOSINE-3"/>
    <property type="match status" value="1"/>
</dbReference>
<evidence type="ECO:0000256" key="1">
    <source>
        <dbReference type="ARBA" id="ARBA00004496"/>
    </source>
</evidence>
<dbReference type="PANTHER" id="PTHR10520">
    <property type="entry name" value="TRIFUNCTIONAL PURINE BIOSYNTHETIC PROTEIN ADENOSINE-3-RELATED"/>
    <property type="match status" value="1"/>
</dbReference>
<comment type="function">
    <text evidence="17">Catalyzes the second and fifth step in the 'de novo' purine biosynthesis pathway; contains phosphoribosylamine--glycine ligase (GARS) and phosphoribosylformylglycinamidine cyclo-ligase (AIRS) activities.</text>
</comment>
<dbReference type="Pfam" id="PF02844">
    <property type="entry name" value="GARS_N"/>
    <property type="match status" value="1"/>
</dbReference>
<keyword evidence="27" id="KW-1185">Reference proteome</keyword>
<name>A0AAD7IWK3_9AGAR</name>
<evidence type="ECO:0000256" key="8">
    <source>
        <dbReference type="ARBA" id="ARBA00020367"/>
    </source>
</evidence>
<dbReference type="GO" id="GO:0004641">
    <property type="term" value="F:phosphoribosylformylglycinamidine cyclo-ligase activity"/>
    <property type="evidence" value="ECO:0007669"/>
    <property type="project" value="UniProtKB-EC"/>
</dbReference>
<evidence type="ECO:0000256" key="14">
    <source>
        <dbReference type="ARBA" id="ARBA00022840"/>
    </source>
</evidence>
<dbReference type="SUPFAM" id="SSF56059">
    <property type="entry name" value="Glutathione synthetase ATP-binding domain-like"/>
    <property type="match status" value="1"/>
</dbReference>
<dbReference type="FunFam" id="3.90.600.10:FF:000001">
    <property type="entry name" value="Trifunctional purine biosynthetic protein adenosine-3"/>
    <property type="match status" value="1"/>
</dbReference>
<dbReference type="GO" id="GO:0046872">
    <property type="term" value="F:metal ion binding"/>
    <property type="evidence" value="ECO:0007669"/>
    <property type="project" value="UniProtKB-KW"/>
</dbReference>
<dbReference type="SMART" id="SM01210">
    <property type="entry name" value="GARS_C"/>
    <property type="match status" value="1"/>
</dbReference>
<dbReference type="Pfam" id="PF02843">
    <property type="entry name" value="GARS_C"/>
    <property type="match status" value="1"/>
</dbReference>
<dbReference type="FunFam" id="3.30.470.20:FF:000018">
    <property type="entry name" value="Trifunctional purine biosynthetic protein adenosine-3"/>
    <property type="match status" value="1"/>
</dbReference>
<comment type="similarity">
    <text evidence="5">Belongs to the AIR synthase family.</text>
</comment>
<dbReference type="GO" id="GO:0006189">
    <property type="term" value="P:'de novo' IMP biosynthetic process"/>
    <property type="evidence" value="ECO:0007669"/>
    <property type="project" value="InterPro"/>
</dbReference>
<evidence type="ECO:0000256" key="23">
    <source>
        <dbReference type="ARBA" id="ARBA00049057"/>
    </source>
</evidence>
<evidence type="ECO:0000256" key="9">
    <source>
        <dbReference type="ARBA" id="ARBA00022490"/>
    </source>
</evidence>
<dbReference type="EC" id="6.3.4.13" evidence="7"/>
<comment type="pathway">
    <text evidence="2">Purine metabolism; IMP biosynthesis via de novo pathway; 5-amino-1-(5-phospho-D-ribosyl)imidazole from N(2)-formyl-N(1)-(5-phospho-D-ribosyl)glycinamide: step 2/2.</text>
</comment>
<sequence length="781" mass="82655">MSIRILLLGSGGREHALAWKLAQSPVVDHIFVCPGNGGTVQLPKTTNVSLSSSDFPALVLFAVKNQLNLVVPGPEQPLVDGVESYFRKVGIPVFGPSALAARMEGSKAFSKHFMARHSIPTAKFQVFSSSQVEEAITYVKTCGHSVVLKADGLAAGKGVLIPETVEDAIRGLREIMVDNVFGAAGSEVVVEELLTGPEISVLAFSDGYSIVPLPAAQDHKRIGDGDVGPNTGGMGAYAPAPVATPAILEQILNESLRPTIDGMRREGFPFVGMLFTGFMLTPAGPKVLEYNVRFGDPETEALMLLLQEDVDLAAVLLACAEHRLDSVQISIRPGYAVSVVLASQGYPGSYEKCKSININEVPPNVVVFHAGTTATSGEIFTAGGRVIVVTSFAPTLREALDTVYAGVDNVSFEGKTYRRDIAHRRALSVASEPLGLTYAQAGVSVDAGNSLVETIKPYVRSTRRPGADGEIGGFGGVFDLKAVGYIDPVLVSGTDGVGTKLRVAVDVGVHDLVGIDLVAMSVNDLLVQGAEPLYFLDYYGCSKLDVAVASQVVKGIAEGCRQAGCALIGGETAEMPGMYKDDDYDLAGFAVGAVERHSILPKPNIAAGDILIGITSSGLHSNGFSLVRKIISLSGLNYSSPCPWDDQRTLGSALLEPTRIYIKQVLPAAQVGLLKGMSHITGGGFIENIPRVLPKDLGCYIDASTWTFPPVFRFLMKHGGVAPLEMARTFNNGIGMVCIVSHKDVEVAIDALQRGGQATVHKIGEVVAKPGVEMRNLEAWS</sequence>
<dbReference type="Pfam" id="PF02769">
    <property type="entry name" value="AIRS_C"/>
    <property type="match status" value="1"/>
</dbReference>
<evidence type="ECO:0000256" key="24">
    <source>
        <dbReference type="PROSITE-ProRule" id="PRU00409"/>
    </source>
</evidence>
<dbReference type="InterPro" id="IPR000115">
    <property type="entry name" value="PRibGlycinamide_synth"/>
</dbReference>
<dbReference type="SUPFAM" id="SSF56042">
    <property type="entry name" value="PurM C-terminal domain-like"/>
    <property type="match status" value="1"/>
</dbReference>
<dbReference type="FunFam" id="3.40.50.20:FF:000006">
    <property type="entry name" value="Phosphoribosylamine--glycine ligase, chloroplastic"/>
    <property type="match status" value="1"/>
</dbReference>
<protein>
    <recommendedName>
        <fullName evidence="8">Phosphoribosylformylglycinamidine cyclo-ligase</fullName>
        <ecNumber evidence="6">6.3.3.1</ecNumber>
        <ecNumber evidence="7">6.3.4.13</ecNumber>
    </recommendedName>
    <alternativeName>
        <fullName evidence="20">AIR synthase</fullName>
    </alternativeName>
    <alternativeName>
        <fullName evidence="21">AIRS</fullName>
    </alternativeName>
    <alternativeName>
        <fullName evidence="19">Phosphoribosyl-aminoimidazole synthetase</fullName>
    </alternativeName>
</protein>
<dbReference type="SUPFAM" id="SSF51246">
    <property type="entry name" value="Rudiment single hybrid motif"/>
    <property type="match status" value="1"/>
</dbReference>
<dbReference type="PROSITE" id="PS50975">
    <property type="entry name" value="ATP_GRASP"/>
    <property type="match status" value="1"/>
</dbReference>
<evidence type="ECO:0000256" key="17">
    <source>
        <dbReference type="ARBA" id="ARBA00029388"/>
    </source>
</evidence>
<evidence type="ECO:0000259" key="25">
    <source>
        <dbReference type="PROSITE" id="PS50975"/>
    </source>
</evidence>
<dbReference type="InterPro" id="IPR036921">
    <property type="entry name" value="PurM-like_N_sf"/>
</dbReference>
<dbReference type="Gene3D" id="3.30.470.20">
    <property type="entry name" value="ATP-grasp fold, B domain"/>
    <property type="match status" value="1"/>
</dbReference>
<keyword evidence="11" id="KW-0479">Metal-binding</keyword>